<feature type="signal peptide" evidence="1">
    <location>
        <begin position="1"/>
        <end position="25"/>
    </location>
</feature>
<keyword evidence="1" id="KW-0732">Signal</keyword>
<dbReference type="EMBL" id="JAVDRD010000007">
    <property type="protein sequence ID" value="MDR6512096.1"/>
    <property type="molecule type" value="Genomic_DNA"/>
</dbReference>
<protein>
    <submittedName>
        <fullName evidence="2">Uncharacterized protein</fullName>
    </submittedName>
</protein>
<organism evidence="2 3">
    <name type="scientific">Novosphingobium capsulatum</name>
    <dbReference type="NCBI Taxonomy" id="13688"/>
    <lineage>
        <taxon>Bacteria</taxon>
        <taxon>Pseudomonadati</taxon>
        <taxon>Pseudomonadota</taxon>
        <taxon>Alphaproteobacteria</taxon>
        <taxon>Sphingomonadales</taxon>
        <taxon>Sphingomonadaceae</taxon>
        <taxon>Novosphingobium</taxon>
    </lineage>
</organism>
<dbReference type="RefSeq" id="WP_309805760.1">
    <property type="nucleotide sequence ID" value="NZ_JAVDRD010000007.1"/>
</dbReference>
<name>A0ABU1MP43_9SPHN</name>
<reference evidence="2 3" key="1">
    <citation type="submission" date="2023-07" db="EMBL/GenBank/DDBJ databases">
        <title>Sorghum-associated microbial communities from plants grown in Nebraska, USA.</title>
        <authorList>
            <person name="Schachtman D."/>
        </authorList>
    </citation>
    <scope>NUCLEOTIDE SEQUENCE [LARGE SCALE GENOMIC DNA]</scope>
    <source>
        <strain evidence="2 3">DS1027</strain>
    </source>
</reference>
<feature type="chain" id="PRO_5046904039" evidence="1">
    <location>
        <begin position="26"/>
        <end position="222"/>
    </location>
</feature>
<gene>
    <name evidence="2" type="ORF">J2792_002979</name>
</gene>
<comment type="caution">
    <text evidence="2">The sequence shown here is derived from an EMBL/GenBank/DDBJ whole genome shotgun (WGS) entry which is preliminary data.</text>
</comment>
<evidence type="ECO:0000313" key="2">
    <source>
        <dbReference type="EMBL" id="MDR6512096.1"/>
    </source>
</evidence>
<sequence>MKRMPYLAAALSLLLAGFAPVPVRAQTADGDVPLTPQTLGDALSCRSRDALEAFAGALFLAGDAPPWMHEIKDDKQTEGMLGLYGYTLAKPAMLLGEPVDRVYFMQNWVVTLWPRKKAEAFIAAHHLERAPIKATEQYYHFIDPESGPMLGAFEPTGNAMAAMLAKAFGGEAPHSAPSDSLFVGCNYAVASQEMFLDAARQSDAIVGRKAHEIGEAVAPKKP</sequence>
<proteinExistence type="predicted"/>
<evidence type="ECO:0000256" key="1">
    <source>
        <dbReference type="SAM" id="SignalP"/>
    </source>
</evidence>
<keyword evidence="3" id="KW-1185">Reference proteome</keyword>
<dbReference type="Proteomes" id="UP001184150">
    <property type="component" value="Unassembled WGS sequence"/>
</dbReference>
<accession>A0ABU1MP43</accession>
<evidence type="ECO:0000313" key="3">
    <source>
        <dbReference type="Proteomes" id="UP001184150"/>
    </source>
</evidence>